<gene>
    <name evidence="2" type="ORF">LJ655_09630</name>
</gene>
<evidence type="ECO:0000313" key="2">
    <source>
        <dbReference type="EMBL" id="MCC8402150.1"/>
    </source>
</evidence>
<dbReference type="RefSeq" id="WP_230561109.1">
    <property type="nucleotide sequence ID" value="NZ_JAJITC010000004.1"/>
</dbReference>
<organism evidence="2 3">
    <name type="scientific">Paraburkholderia translucens</name>
    <dbReference type="NCBI Taxonomy" id="2886945"/>
    <lineage>
        <taxon>Bacteria</taxon>
        <taxon>Pseudomonadati</taxon>
        <taxon>Pseudomonadota</taxon>
        <taxon>Betaproteobacteria</taxon>
        <taxon>Burkholderiales</taxon>
        <taxon>Burkholderiaceae</taxon>
        <taxon>Paraburkholderia</taxon>
    </lineage>
</organism>
<protein>
    <submittedName>
        <fullName evidence="2">Uncharacterized protein</fullName>
    </submittedName>
</protein>
<reference evidence="2 3" key="1">
    <citation type="submission" date="2021-11" db="EMBL/GenBank/DDBJ databases">
        <authorList>
            <person name="Oh E.-T."/>
            <person name="Kim S.-B."/>
        </authorList>
    </citation>
    <scope>NUCLEOTIDE SEQUENCE [LARGE SCALE GENOMIC DNA]</scope>
    <source>
        <strain evidence="2 3">MMS20-SJTN17</strain>
    </source>
</reference>
<proteinExistence type="predicted"/>
<evidence type="ECO:0000313" key="3">
    <source>
        <dbReference type="Proteomes" id="UP001430614"/>
    </source>
</evidence>
<accession>A0ABS8KBK3</accession>
<evidence type="ECO:0000256" key="1">
    <source>
        <dbReference type="SAM" id="MobiDB-lite"/>
    </source>
</evidence>
<comment type="caution">
    <text evidence="2">The sequence shown here is derived from an EMBL/GenBank/DDBJ whole genome shotgun (WGS) entry which is preliminary data.</text>
</comment>
<dbReference type="EMBL" id="JAJITC010000004">
    <property type="protein sequence ID" value="MCC8402150.1"/>
    <property type="molecule type" value="Genomic_DNA"/>
</dbReference>
<name>A0ABS8KBK3_9BURK</name>
<feature type="region of interest" description="Disordered" evidence="1">
    <location>
        <begin position="62"/>
        <end position="89"/>
    </location>
</feature>
<dbReference type="Proteomes" id="UP001430614">
    <property type="component" value="Unassembled WGS sequence"/>
</dbReference>
<feature type="compositionally biased region" description="Basic and acidic residues" evidence="1">
    <location>
        <begin position="62"/>
        <end position="75"/>
    </location>
</feature>
<sequence length="89" mass="10006">MKNTAHAAHITQIPTITSHFSISPTLANPVYLFCVPGKSMSPAARRRISGYRRAKSFDKAYFKKNHARETTERNRAGPAVEQRPETHAQ</sequence>
<keyword evidence="3" id="KW-1185">Reference proteome</keyword>